<dbReference type="EC" id="5.6.2.4" evidence="16"/>
<dbReference type="PROSITE" id="PS50967">
    <property type="entry name" value="HRDC"/>
    <property type="match status" value="1"/>
</dbReference>
<dbReference type="Pfam" id="PF21220">
    <property type="entry name" value="RecQ-1-like_HTH"/>
    <property type="match status" value="1"/>
</dbReference>
<dbReference type="SUPFAM" id="SSF46785">
    <property type="entry name" value="Winged helix' DNA-binding domain"/>
    <property type="match status" value="1"/>
</dbReference>
<evidence type="ECO:0000256" key="2">
    <source>
        <dbReference type="ARBA" id="ARBA00001947"/>
    </source>
</evidence>
<dbReference type="PANTHER" id="PTHR13710:SF105">
    <property type="entry name" value="ATP-DEPENDENT DNA HELICASE Q1"/>
    <property type="match status" value="1"/>
</dbReference>
<evidence type="ECO:0000259" key="17">
    <source>
        <dbReference type="PROSITE" id="PS50967"/>
    </source>
</evidence>
<keyword evidence="7 20" id="KW-0378">Hydrolase</keyword>
<dbReference type="GO" id="GO:0006260">
    <property type="term" value="P:DNA replication"/>
    <property type="evidence" value="ECO:0007669"/>
    <property type="project" value="InterPro"/>
</dbReference>
<keyword evidence="4" id="KW-0479">Metal-binding</keyword>
<evidence type="ECO:0000313" key="21">
    <source>
        <dbReference type="Proteomes" id="UP000784286"/>
    </source>
</evidence>
<sequence>MTENINLTEQLKKYFGFDTFKGNQEAIIRNLLSGKDTFVLMPTGGGKSLCYQLPSLLMEGTAIVISPLIALMKNQVDAMRNFSEEDGVAHFINSSLTKSAIEQVKSDILAGKTKLLYVAPESLTKEDNVEFLRQVKISFYAVDEAHCISEWGHDFRPEYRRIRPIIDEIGKAPIIALTATATPKVKMDIQKNLGMMEAAEFKSSFNRPNLYYEVRAKTNNVDADIVKFIKHNEGKSGIIYCLSRKKVEELAEILQANGIKARPYHAGMDSATRNANQDAFLKEDIDVIVATIAFGMGIDKPDVRFVIHYDVPKSLEGYYQETGRAGRDGGEGQCITFYSNKDLQKLEKFMQGKPVSEQEIGRQLLQETAAYAESSVCRRKILLHYFGEEYTEDNCGNCDNCLNPKKQVEAQDALCTVIETIIAVKENFKQEYILDILLGKETSEVLAHKHEDLEIFGAGMGEEDRLWNAVIRQALIAGYLKKDVENYGLLKVTSEGHKFLKKPKSFKIVEDTDFDEEEAEETPMRSGASCAVDPVLYAMLKDLRKKMSKKLDVPPYVIFQDPSLEAMATIYPVTLEELQNIPGVGAGKAKRYGQEFCDLIKKHCEENEIDRPEDLRVRTVANKSKLKVSIIQSIDRKVALDDIAVAKGIEFSELLDEIEAIVYSGTKLNIDYFLNEIMDEDHMQDIYDYFKESTTDNIDDAMEELGDDYTEDEIRLVRIKFISEMAN</sequence>
<dbReference type="InterPro" id="IPR027417">
    <property type="entry name" value="P-loop_NTPase"/>
</dbReference>
<dbReference type="GO" id="GO:0009378">
    <property type="term" value="F:four-way junction helicase activity"/>
    <property type="evidence" value="ECO:0007669"/>
    <property type="project" value="TreeGrafter"/>
</dbReference>
<dbReference type="InterPro" id="IPR002121">
    <property type="entry name" value="HRDC_dom"/>
</dbReference>
<protein>
    <recommendedName>
        <fullName evidence="16">DNA helicase RecQ</fullName>
        <ecNumber evidence="16">5.6.2.4</ecNumber>
    </recommendedName>
</protein>
<dbReference type="NCBIfam" id="TIGR00614">
    <property type="entry name" value="recQ_fam"/>
    <property type="match status" value="1"/>
</dbReference>
<comment type="similarity">
    <text evidence="3">Belongs to the helicase family. RecQ subfamily.</text>
</comment>
<feature type="domain" description="Helicase C-terminal" evidence="19">
    <location>
        <begin position="224"/>
        <end position="376"/>
    </location>
</feature>
<dbReference type="Proteomes" id="UP000784286">
    <property type="component" value="Unassembled WGS sequence"/>
</dbReference>
<evidence type="ECO:0000256" key="4">
    <source>
        <dbReference type="ARBA" id="ARBA00022723"/>
    </source>
</evidence>
<dbReference type="Pfam" id="PF16124">
    <property type="entry name" value="RecQ_Zn_bind"/>
    <property type="match status" value="1"/>
</dbReference>
<dbReference type="SUPFAM" id="SSF47819">
    <property type="entry name" value="HRDC-like"/>
    <property type="match status" value="1"/>
</dbReference>
<comment type="cofactor">
    <cofactor evidence="1">
        <name>Mg(2+)</name>
        <dbReference type="ChEBI" id="CHEBI:18420"/>
    </cofactor>
</comment>
<dbReference type="GO" id="GO:0030894">
    <property type="term" value="C:replisome"/>
    <property type="evidence" value="ECO:0007669"/>
    <property type="project" value="TreeGrafter"/>
</dbReference>
<dbReference type="PROSITE" id="PS51192">
    <property type="entry name" value="HELICASE_ATP_BIND_1"/>
    <property type="match status" value="1"/>
</dbReference>
<evidence type="ECO:0000256" key="3">
    <source>
        <dbReference type="ARBA" id="ARBA00005446"/>
    </source>
</evidence>
<evidence type="ECO:0000256" key="9">
    <source>
        <dbReference type="ARBA" id="ARBA00022833"/>
    </source>
</evidence>
<dbReference type="GO" id="GO:0005737">
    <property type="term" value="C:cytoplasm"/>
    <property type="evidence" value="ECO:0007669"/>
    <property type="project" value="TreeGrafter"/>
</dbReference>
<dbReference type="Gene3D" id="1.10.10.1390">
    <property type="entry name" value="ATP-dependent DNA helicase RecQ"/>
    <property type="match status" value="1"/>
</dbReference>
<keyword evidence="9" id="KW-0862">Zinc</keyword>
<keyword evidence="12" id="KW-0233">DNA recombination</keyword>
<organism evidence="20 21">
    <name type="scientific">Candidatus Phocaeicola excrementipullorum</name>
    <dbReference type="NCBI Taxonomy" id="2838731"/>
    <lineage>
        <taxon>Bacteria</taxon>
        <taxon>Pseudomonadati</taxon>
        <taxon>Bacteroidota</taxon>
        <taxon>Bacteroidia</taxon>
        <taxon>Bacteroidales</taxon>
        <taxon>Bacteroidaceae</taxon>
        <taxon>Phocaeicola</taxon>
    </lineage>
</organism>
<evidence type="ECO:0000256" key="7">
    <source>
        <dbReference type="ARBA" id="ARBA00022801"/>
    </source>
</evidence>
<dbReference type="CDD" id="cd18794">
    <property type="entry name" value="SF2_C_RecQ"/>
    <property type="match status" value="1"/>
</dbReference>
<keyword evidence="6" id="KW-0227">DNA damage</keyword>
<dbReference type="GO" id="GO:0046872">
    <property type="term" value="F:metal ion binding"/>
    <property type="evidence" value="ECO:0007669"/>
    <property type="project" value="UniProtKB-KW"/>
</dbReference>
<dbReference type="Pfam" id="PF00270">
    <property type="entry name" value="DEAD"/>
    <property type="match status" value="1"/>
</dbReference>
<reference evidence="20" key="1">
    <citation type="journal article" date="2021" name="PeerJ">
        <title>Extensive microbial diversity within the chicken gut microbiome revealed by metagenomics and culture.</title>
        <authorList>
            <person name="Gilroy R."/>
            <person name="Ravi A."/>
            <person name="Getino M."/>
            <person name="Pursley I."/>
            <person name="Horton D.L."/>
            <person name="Alikhan N.F."/>
            <person name="Baker D."/>
            <person name="Gharbi K."/>
            <person name="Hall N."/>
            <person name="Watson M."/>
            <person name="Adriaenssens E.M."/>
            <person name="Foster-Nyarko E."/>
            <person name="Jarju S."/>
            <person name="Secka A."/>
            <person name="Antonio M."/>
            <person name="Oren A."/>
            <person name="Chaudhuri R.R."/>
            <person name="La Ragione R."/>
            <person name="Hildebrand F."/>
            <person name="Pallen M.J."/>
        </authorList>
    </citation>
    <scope>NUCLEOTIDE SEQUENCE</scope>
    <source>
        <strain evidence="20">8470</strain>
    </source>
</reference>
<dbReference type="InterPro" id="IPR048671">
    <property type="entry name" value="RecQ-1-like_HTH"/>
</dbReference>
<evidence type="ECO:0000256" key="1">
    <source>
        <dbReference type="ARBA" id="ARBA00001946"/>
    </source>
</evidence>
<dbReference type="InterPro" id="IPR001650">
    <property type="entry name" value="Helicase_C-like"/>
</dbReference>
<dbReference type="Gene3D" id="1.10.10.10">
    <property type="entry name" value="Winged helix-like DNA-binding domain superfamily/Winged helix DNA-binding domain"/>
    <property type="match status" value="1"/>
</dbReference>
<dbReference type="Pfam" id="PF00271">
    <property type="entry name" value="Helicase_C"/>
    <property type="match status" value="1"/>
</dbReference>
<dbReference type="GO" id="GO:0005524">
    <property type="term" value="F:ATP binding"/>
    <property type="evidence" value="ECO:0007669"/>
    <property type="project" value="UniProtKB-KW"/>
</dbReference>
<evidence type="ECO:0000259" key="19">
    <source>
        <dbReference type="PROSITE" id="PS51194"/>
    </source>
</evidence>
<dbReference type="FunFam" id="1.10.150.80:FF:000004">
    <property type="entry name" value="ATP-dependent DNA helicase RecQ"/>
    <property type="match status" value="1"/>
</dbReference>
<dbReference type="SMART" id="SM00956">
    <property type="entry name" value="RQC"/>
    <property type="match status" value="1"/>
</dbReference>
<keyword evidence="14" id="KW-0413">Isomerase</keyword>
<evidence type="ECO:0000256" key="6">
    <source>
        <dbReference type="ARBA" id="ARBA00022763"/>
    </source>
</evidence>
<evidence type="ECO:0000256" key="10">
    <source>
        <dbReference type="ARBA" id="ARBA00022840"/>
    </source>
</evidence>
<dbReference type="FunFam" id="3.40.50.300:FF:000156">
    <property type="entry name" value="ATP-dependent DNA helicase recQ"/>
    <property type="match status" value="1"/>
</dbReference>
<evidence type="ECO:0000256" key="15">
    <source>
        <dbReference type="ARBA" id="ARBA00034617"/>
    </source>
</evidence>
<dbReference type="SMART" id="SM00490">
    <property type="entry name" value="HELICc"/>
    <property type="match status" value="1"/>
</dbReference>
<dbReference type="InterPro" id="IPR018982">
    <property type="entry name" value="RQC_domain"/>
</dbReference>
<dbReference type="GO" id="GO:0006310">
    <property type="term" value="P:DNA recombination"/>
    <property type="evidence" value="ECO:0007669"/>
    <property type="project" value="UniProtKB-UniRule"/>
</dbReference>
<dbReference type="CDD" id="cd17920">
    <property type="entry name" value="DEXHc_RecQ"/>
    <property type="match status" value="1"/>
</dbReference>
<comment type="cofactor">
    <cofactor evidence="2">
        <name>Zn(2+)</name>
        <dbReference type="ChEBI" id="CHEBI:29105"/>
    </cofactor>
</comment>
<accession>A0A948X994</accession>
<keyword evidence="5" id="KW-0547">Nucleotide-binding</keyword>
<dbReference type="InterPro" id="IPR006293">
    <property type="entry name" value="DNA_helicase_ATP-dep_RecQ_bac"/>
</dbReference>
<evidence type="ECO:0000256" key="8">
    <source>
        <dbReference type="ARBA" id="ARBA00022806"/>
    </source>
</evidence>
<dbReference type="NCBIfam" id="TIGR01389">
    <property type="entry name" value="recQ"/>
    <property type="match status" value="1"/>
</dbReference>
<evidence type="ECO:0000256" key="5">
    <source>
        <dbReference type="ARBA" id="ARBA00022741"/>
    </source>
</evidence>
<dbReference type="FunFam" id="3.40.50.300:FF:001051">
    <property type="entry name" value="ATP-dependent DNA helicase RecQ"/>
    <property type="match status" value="1"/>
</dbReference>
<dbReference type="Pfam" id="PF00570">
    <property type="entry name" value="HRDC"/>
    <property type="match status" value="1"/>
</dbReference>
<keyword evidence="8 20" id="KW-0347">Helicase</keyword>
<evidence type="ECO:0000256" key="11">
    <source>
        <dbReference type="ARBA" id="ARBA00023125"/>
    </source>
</evidence>
<dbReference type="InterPro" id="IPR014001">
    <property type="entry name" value="Helicase_ATP-bd"/>
</dbReference>
<dbReference type="GO" id="GO:0009432">
    <property type="term" value="P:SOS response"/>
    <property type="evidence" value="ECO:0007669"/>
    <property type="project" value="UniProtKB-UniRule"/>
</dbReference>
<dbReference type="InterPro" id="IPR036388">
    <property type="entry name" value="WH-like_DNA-bd_sf"/>
</dbReference>
<dbReference type="InterPro" id="IPR044876">
    <property type="entry name" value="HRDC_dom_sf"/>
</dbReference>
<keyword evidence="13" id="KW-0234">DNA repair</keyword>
<dbReference type="GO" id="GO:0043138">
    <property type="term" value="F:3'-5' DNA helicase activity"/>
    <property type="evidence" value="ECO:0007669"/>
    <property type="project" value="UniProtKB-EC"/>
</dbReference>
<dbReference type="GO" id="GO:0043590">
    <property type="term" value="C:bacterial nucleoid"/>
    <property type="evidence" value="ECO:0007669"/>
    <property type="project" value="TreeGrafter"/>
</dbReference>
<evidence type="ECO:0000313" key="20">
    <source>
        <dbReference type="EMBL" id="MBU3857263.1"/>
    </source>
</evidence>
<comment type="catalytic activity">
    <reaction evidence="15">
        <text>Couples ATP hydrolysis with the unwinding of duplex DNA by translocating in the 3'-5' direction.</text>
        <dbReference type="EC" id="5.6.2.4"/>
    </reaction>
</comment>
<keyword evidence="11" id="KW-0238">DNA-binding</keyword>
<gene>
    <name evidence="20" type="primary">recQ</name>
    <name evidence="20" type="ORF">H9928_12140</name>
</gene>
<dbReference type="AlphaFoldDB" id="A0A948X994"/>
<feature type="domain" description="Helicase ATP-binding" evidence="18">
    <location>
        <begin position="28"/>
        <end position="199"/>
    </location>
</feature>
<dbReference type="InterPro" id="IPR036390">
    <property type="entry name" value="WH_DNA-bd_sf"/>
</dbReference>
<evidence type="ECO:0000256" key="13">
    <source>
        <dbReference type="ARBA" id="ARBA00023204"/>
    </source>
</evidence>
<dbReference type="Gene3D" id="3.40.50.300">
    <property type="entry name" value="P-loop containing nucleotide triphosphate hydrolases"/>
    <property type="match status" value="2"/>
</dbReference>
<proteinExistence type="inferred from homology"/>
<feature type="domain" description="HRDC" evidence="17">
    <location>
        <begin position="530"/>
        <end position="610"/>
    </location>
</feature>
<dbReference type="SUPFAM" id="SSF52540">
    <property type="entry name" value="P-loop containing nucleoside triphosphate hydrolases"/>
    <property type="match status" value="1"/>
</dbReference>
<dbReference type="InterPro" id="IPR011545">
    <property type="entry name" value="DEAD/DEAH_box_helicase_dom"/>
</dbReference>
<dbReference type="SMART" id="SM00487">
    <property type="entry name" value="DEXDc"/>
    <property type="match status" value="1"/>
</dbReference>
<dbReference type="GO" id="GO:0016787">
    <property type="term" value="F:hydrolase activity"/>
    <property type="evidence" value="ECO:0007669"/>
    <property type="project" value="UniProtKB-KW"/>
</dbReference>
<evidence type="ECO:0000256" key="12">
    <source>
        <dbReference type="ARBA" id="ARBA00023172"/>
    </source>
</evidence>
<dbReference type="PANTHER" id="PTHR13710">
    <property type="entry name" value="DNA HELICASE RECQ FAMILY MEMBER"/>
    <property type="match status" value="1"/>
</dbReference>
<dbReference type="Gene3D" id="1.10.150.80">
    <property type="entry name" value="HRDC domain"/>
    <property type="match status" value="1"/>
</dbReference>
<evidence type="ECO:0000256" key="16">
    <source>
        <dbReference type="NCBIfam" id="TIGR01389"/>
    </source>
</evidence>
<dbReference type="EMBL" id="JAHLFJ010000109">
    <property type="protein sequence ID" value="MBU3857263.1"/>
    <property type="molecule type" value="Genomic_DNA"/>
</dbReference>
<evidence type="ECO:0000256" key="14">
    <source>
        <dbReference type="ARBA" id="ARBA00023235"/>
    </source>
</evidence>
<reference evidence="20" key="2">
    <citation type="submission" date="2021-04" db="EMBL/GenBank/DDBJ databases">
        <authorList>
            <person name="Gilroy R."/>
        </authorList>
    </citation>
    <scope>NUCLEOTIDE SEQUENCE</scope>
    <source>
        <strain evidence="20">8470</strain>
    </source>
</reference>
<dbReference type="InterPro" id="IPR010997">
    <property type="entry name" value="HRDC-like_sf"/>
</dbReference>
<comment type="caution">
    <text evidence="20">The sequence shown here is derived from an EMBL/GenBank/DDBJ whole genome shotgun (WGS) entry which is preliminary data.</text>
</comment>
<name>A0A948X994_9BACT</name>
<dbReference type="SMART" id="SM00341">
    <property type="entry name" value="HRDC"/>
    <property type="match status" value="1"/>
</dbReference>
<dbReference type="InterPro" id="IPR032284">
    <property type="entry name" value="RecQ_Zn-bd"/>
</dbReference>
<evidence type="ECO:0000259" key="18">
    <source>
        <dbReference type="PROSITE" id="PS51192"/>
    </source>
</evidence>
<dbReference type="PROSITE" id="PS51194">
    <property type="entry name" value="HELICASE_CTER"/>
    <property type="match status" value="1"/>
</dbReference>
<dbReference type="InterPro" id="IPR004589">
    <property type="entry name" value="DNA_helicase_ATP-dep_RecQ"/>
</dbReference>
<dbReference type="Pfam" id="PF09382">
    <property type="entry name" value="RQC"/>
    <property type="match status" value="1"/>
</dbReference>
<keyword evidence="10" id="KW-0067">ATP-binding</keyword>
<dbReference type="GO" id="GO:0006281">
    <property type="term" value="P:DNA repair"/>
    <property type="evidence" value="ECO:0007669"/>
    <property type="project" value="UniProtKB-KW"/>
</dbReference>
<dbReference type="GO" id="GO:0003677">
    <property type="term" value="F:DNA binding"/>
    <property type="evidence" value="ECO:0007669"/>
    <property type="project" value="UniProtKB-KW"/>
</dbReference>